<dbReference type="AlphaFoldDB" id="A0A246B7E9"/>
<feature type="transmembrane region" description="Helical" evidence="1">
    <location>
        <begin position="608"/>
        <end position="632"/>
    </location>
</feature>
<dbReference type="EMBL" id="JASZ02000032">
    <property type="protein sequence ID" value="OWK97292.1"/>
    <property type="molecule type" value="Genomic_DNA"/>
</dbReference>
<feature type="transmembrane region" description="Helical" evidence="1">
    <location>
        <begin position="77"/>
        <end position="98"/>
    </location>
</feature>
<feature type="transmembrane region" description="Helical" evidence="1">
    <location>
        <begin position="133"/>
        <end position="151"/>
    </location>
</feature>
<keyword evidence="1" id="KW-0812">Transmembrane</keyword>
<organism evidence="2 3">
    <name type="scientific">Kaistella haifensis DSM 19056</name>
    <dbReference type="NCBI Taxonomy" id="1450526"/>
    <lineage>
        <taxon>Bacteria</taxon>
        <taxon>Pseudomonadati</taxon>
        <taxon>Bacteroidota</taxon>
        <taxon>Flavobacteriia</taxon>
        <taxon>Flavobacteriales</taxon>
        <taxon>Weeksellaceae</taxon>
        <taxon>Chryseobacterium group</taxon>
        <taxon>Kaistella</taxon>
    </lineage>
</organism>
<dbReference type="PANTHER" id="PTHR32063">
    <property type="match status" value="1"/>
</dbReference>
<dbReference type="RefSeq" id="WP_088264844.1">
    <property type="nucleotide sequence ID" value="NZ_JASZ02000032.1"/>
</dbReference>
<keyword evidence="3" id="KW-1185">Reference proteome</keyword>
<dbReference type="Gene3D" id="1.20.1640.10">
    <property type="entry name" value="Multidrug efflux transporter AcrB transmembrane domain"/>
    <property type="match status" value="2"/>
</dbReference>
<dbReference type="SUPFAM" id="SSF82866">
    <property type="entry name" value="Multidrug efflux transporter AcrB transmembrane domain"/>
    <property type="match status" value="2"/>
</dbReference>
<feature type="transmembrane region" description="Helical" evidence="1">
    <location>
        <begin position="492"/>
        <end position="512"/>
    </location>
</feature>
<dbReference type="InterPro" id="IPR001036">
    <property type="entry name" value="Acrflvin-R"/>
</dbReference>
<dbReference type="Gene3D" id="3.30.70.1430">
    <property type="entry name" value="Multidrug efflux transporter AcrB pore domain"/>
    <property type="match status" value="1"/>
</dbReference>
<feature type="transmembrane region" description="Helical" evidence="1">
    <location>
        <begin position="468"/>
        <end position="485"/>
    </location>
</feature>
<dbReference type="PANTHER" id="PTHR32063:SF19">
    <property type="entry name" value="CATION EFFLUX SYSTEM PROTEIN CUSA"/>
    <property type="match status" value="1"/>
</dbReference>
<protein>
    <submittedName>
        <fullName evidence="2">Metal transporter</fullName>
    </submittedName>
</protein>
<dbReference type="GO" id="GO:0005886">
    <property type="term" value="C:plasma membrane"/>
    <property type="evidence" value="ECO:0007669"/>
    <property type="project" value="TreeGrafter"/>
</dbReference>
<dbReference type="PRINTS" id="PR00702">
    <property type="entry name" value="ACRIFLAVINRP"/>
</dbReference>
<dbReference type="Proteomes" id="UP000197587">
    <property type="component" value="Unassembled WGS sequence"/>
</dbReference>
<evidence type="ECO:0000313" key="2">
    <source>
        <dbReference type="EMBL" id="OWK97292.1"/>
    </source>
</evidence>
<comment type="caution">
    <text evidence="2">The sequence shown here is derived from an EMBL/GenBank/DDBJ whole genome shotgun (WGS) entry which is preliminary data.</text>
</comment>
<feature type="transmembrane region" description="Helical" evidence="1">
    <location>
        <begin position="581"/>
        <end position="596"/>
    </location>
</feature>
<dbReference type="Gene3D" id="3.30.70.1440">
    <property type="entry name" value="Multidrug efflux transporter AcrB pore domain"/>
    <property type="match status" value="1"/>
</dbReference>
<dbReference type="SUPFAM" id="SSF82714">
    <property type="entry name" value="Multidrug efflux transporter AcrB TolC docking domain, DN and DC subdomains"/>
    <property type="match status" value="1"/>
</dbReference>
<reference evidence="2 3" key="2">
    <citation type="submission" date="2017-05" db="EMBL/GenBank/DDBJ databases">
        <title>Genome of Chryseobacterium haifense.</title>
        <authorList>
            <person name="Newman J.D."/>
        </authorList>
    </citation>
    <scope>NUCLEOTIDE SEQUENCE [LARGE SCALE GENOMIC DNA]</scope>
    <source>
        <strain evidence="2 3">DSM 19056</strain>
    </source>
</reference>
<dbReference type="Gene3D" id="3.30.2090.10">
    <property type="entry name" value="Multidrug efflux transporter AcrB TolC docking domain, DN and DC subdomains"/>
    <property type="match status" value="1"/>
</dbReference>
<evidence type="ECO:0000313" key="3">
    <source>
        <dbReference type="Proteomes" id="UP000197587"/>
    </source>
</evidence>
<keyword evidence="1" id="KW-1133">Transmembrane helix</keyword>
<evidence type="ECO:0000256" key="1">
    <source>
        <dbReference type="SAM" id="Phobius"/>
    </source>
</evidence>
<keyword evidence="1" id="KW-0472">Membrane</keyword>
<feature type="transmembrane region" description="Helical" evidence="1">
    <location>
        <begin position="39"/>
        <end position="57"/>
    </location>
</feature>
<name>A0A246B7E9_9FLAO</name>
<feature type="transmembrane region" description="Helical" evidence="1">
    <location>
        <begin position="518"/>
        <end position="542"/>
    </location>
</feature>
<dbReference type="GO" id="GO:0042910">
    <property type="term" value="F:xenobiotic transmembrane transporter activity"/>
    <property type="evidence" value="ECO:0007669"/>
    <property type="project" value="TreeGrafter"/>
</dbReference>
<dbReference type="Pfam" id="PF00873">
    <property type="entry name" value="ACR_tran"/>
    <property type="match status" value="1"/>
</dbReference>
<dbReference type="InterPro" id="IPR027463">
    <property type="entry name" value="AcrB_DN_DC_subdom"/>
</dbReference>
<sequence>MKTNWLKNIFRKKDKEKDSYVKIPEDIRMKIIEKSSLQVSRGVFFSTVIIVVSFLPVFMLTGQEGKLFHPLAYTKTFILIVDAILVLTLAPVLISFFMKGKFKDDNKNPINRGLERIYEPLIRWCMKWKKTTLGINILALLISIPMIMNLGREFMPPLDEGSLLFMPVTLPDISNSEAKRLLQVQDKIIKGIPEVDHVLGKAGRANTATDNSPISMIETIILLKPQSEWREGKTKDDLINELNAKLQIPGVTNGWTMPISNRINMLSTGIRTDVGVKVYGQNLDSIAVLSEKIKKELTGIEGIKDMYVEPITGGKYVDIQVKREEVGRYGLSVDDVNAVVESALGGMKLTTTVEGRQRFSVNARYGQDFRNNLESLRRLPMQTMEFGSIPLSAVADIRLTEGPPMINSENAMLRGTVLFNVRDRDLGSTVAEAQKKLNSMVTKMPKGYFVEWSGQYENLIRGEQTLKMIMPLVLIVIFLSMYFAFNSYREAFFNLISIPFALIGGVFMISIWGVNLSVAVAVGFIALFGLAVETGIVMVIYLNDAMVQLIAKNGNSRETITNEELREYVINGAAKRLRPKIMTVCVTLFGLVPILWSHGVGSDMMKPIVLPMVGGVFTSAIHILLVTPIIFYMQKEWELNKLGKIDVLDASH</sequence>
<gene>
    <name evidence="2" type="ORF">AP75_11985</name>
</gene>
<accession>A0A246B7E9</accession>
<proteinExistence type="predicted"/>
<reference evidence="2 3" key="1">
    <citation type="submission" date="2014-01" db="EMBL/GenBank/DDBJ databases">
        <authorList>
            <consortium name="Genome Consortium for Active Teaching"/>
            <person name="Sontag T.C."/>
            <person name="Newman J.D."/>
        </authorList>
    </citation>
    <scope>NUCLEOTIDE SEQUENCE [LARGE SCALE GENOMIC DNA]</scope>
    <source>
        <strain evidence="2 3">DSM 19056</strain>
    </source>
</reference>